<dbReference type="Proteomes" id="UP000249056">
    <property type="component" value="Unassembled WGS sequence"/>
</dbReference>
<reference evidence="1 2" key="1">
    <citation type="submission" date="2018-06" db="EMBL/GenBank/DDBJ databases">
        <title>Genome Sequence of the Brown Rot Fungal Pathogen Monilinia fructigena.</title>
        <authorList>
            <person name="Landi L."/>
            <person name="De Miccolis Angelini R.M."/>
            <person name="Pollastro S."/>
            <person name="Abate D."/>
            <person name="Faretra F."/>
            <person name="Romanazzi G."/>
        </authorList>
    </citation>
    <scope>NUCLEOTIDE SEQUENCE [LARGE SCALE GENOMIC DNA]</scope>
    <source>
        <strain evidence="1 2">Mfrg269</strain>
    </source>
</reference>
<comment type="caution">
    <text evidence="1">The sequence shown here is derived from an EMBL/GenBank/DDBJ whole genome shotgun (WGS) entry which is preliminary data.</text>
</comment>
<dbReference type="EMBL" id="QKRW01000026">
    <property type="protein sequence ID" value="RAL62181.1"/>
    <property type="molecule type" value="Genomic_DNA"/>
</dbReference>
<dbReference type="AlphaFoldDB" id="A0A395IPW0"/>
<protein>
    <submittedName>
        <fullName evidence="1">Uncharacterized protein</fullName>
    </submittedName>
</protein>
<evidence type="ECO:0000313" key="1">
    <source>
        <dbReference type="EMBL" id="RAL62181.1"/>
    </source>
</evidence>
<gene>
    <name evidence="1" type="ORF">DID88_002665</name>
</gene>
<name>A0A395IPW0_9HELO</name>
<dbReference type="OrthoDB" id="437457at2759"/>
<evidence type="ECO:0000313" key="2">
    <source>
        <dbReference type="Proteomes" id="UP000249056"/>
    </source>
</evidence>
<proteinExistence type="predicted"/>
<keyword evidence="2" id="KW-1185">Reference proteome</keyword>
<sequence>MNAFAITPYFFAGEPDPHATILEKPGRSIITRKFCTDHALWPVNGGPIAPDYNLLENEAAVALSLIVNVKGRRRRIPEGGPSWTKYIGSIMLVREDTKDLTIRQIQASVALCKHKIDWDDIESSRVACWSRT</sequence>
<accession>A0A395IPW0</accession>
<organism evidence="1 2">
    <name type="scientific">Monilinia fructigena</name>
    <dbReference type="NCBI Taxonomy" id="38457"/>
    <lineage>
        <taxon>Eukaryota</taxon>
        <taxon>Fungi</taxon>
        <taxon>Dikarya</taxon>
        <taxon>Ascomycota</taxon>
        <taxon>Pezizomycotina</taxon>
        <taxon>Leotiomycetes</taxon>
        <taxon>Helotiales</taxon>
        <taxon>Sclerotiniaceae</taxon>
        <taxon>Monilinia</taxon>
    </lineage>
</organism>